<keyword evidence="5" id="KW-1185">Reference proteome</keyword>
<protein>
    <submittedName>
        <fullName evidence="4">Polypeptide n-acetylgalactosaminyltransferase 12</fullName>
    </submittedName>
</protein>
<accession>A0A2C6L2Q2</accession>
<dbReference type="InterPro" id="IPR029044">
    <property type="entry name" value="Nucleotide-diphossugar_trans"/>
</dbReference>
<keyword evidence="2" id="KW-1133">Transmembrane helix</keyword>
<dbReference type="Pfam" id="PF00535">
    <property type="entry name" value="Glycos_transf_2"/>
    <property type="match status" value="1"/>
</dbReference>
<dbReference type="InterPro" id="IPR001173">
    <property type="entry name" value="Glyco_trans_2-like"/>
</dbReference>
<dbReference type="OrthoDB" id="416652at2759"/>
<dbReference type="Gene3D" id="3.90.550.10">
    <property type="entry name" value="Spore Coat Polysaccharide Biosynthesis Protein SpsA, Chain A"/>
    <property type="match status" value="1"/>
</dbReference>
<comment type="caution">
    <text evidence="4">The sequence shown here is derived from an EMBL/GenBank/DDBJ whole genome shotgun (WGS) entry which is preliminary data.</text>
</comment>
<evidence type="ECO:0000259" key="3">
    <source>
        <dbReference type="Pfam" id="PF00535"/>
    </source>
</evidence>
<feature type="compositionally biased region" description="Low complexity" evidence="1">
    <location>
        <begin position="33"/>
        <end position="56"/>
    </location>
</feature>
<evidence type="ECO:0000256" key="2">
    <source>
        <dbReference type="SAM" id="Phobius"/>
    </source>
</evidence>
<feature type="non-terminal residue" evidence="4">
    <location>
        <position position="248"/>
    </location>
</feature>
<dbReference type="SUPFAM" id="SSF53448">
    <property type="entry name" value="Nucleotide-diphospho-sugar transferases"/>
    <property type="match status" value="1"/>
</dbReference>
<dbReference type="EMBL" id="MIGC01001797">
    <property type="protein sequence ID" value="PHJ22155.1"/>
    <property type="molecule type" value="Genomic_DNA"/>
</dbReference>
<feature type="transmembrane region" description="Helical" evidence="2">
    <location>
        <begin position="70"/>
        <end position="97"/>
    </location>
</feature>
<organism evidence="4 5">
    <name type="scientific">Cystoisospora suis</name>
    <dbReference type="NCBI Taxonomy" id="483139"/>
    <lineage>
        <taxon>Eukaryota</taxon>
        <taxon>Sar</taxon>
        <taxon>Alveolata</taxon>
        <taxon>Apicomplexa</taxon>
        <taxon>Conoidasida</taxon>
        <taxon>Coccidia</taxon>
        <taxon>Eucoccidiorida</taxon>
        <taxon>Eimeriorina</taxon>
        <taxon>Sarcocystidae</taxon>
        <taxon>Cystoisospora</taxon>
    </lineage>
</organism>
<dbReference type="GeneID" id="94427394"/>
<keyword evidence="4" id="KW-0808">Transferase</keyword>
<dbReference type="AlphaFoldDB" id="A0A2C6L2Q2"/>
<dbReference type="Proteomes" id="UP000221165">
    <property type="component" value="Unassembled WGS sequence"/>
</dbReference>
<evidence type="ECO:0000313" key="5">
    <source>
        <dbReference type="Proteomes" id="UP000221165"/>
    </source>
</evidence>
<feature type="domain" description="Glycosyltransferase 2-like" evidence="3">
    <location>
        <begin position="185"/>
        <end position="235"/>
    </location>
</feature>
<evidence type="ECO:0000256" key="1">
    <source>
        <dbReference type="SAM" id="MobiDB-lite"/>
    </source>
</evidence>
<feature type="region of interest" description="Disordered" evidence="1">
    <location>
        <begin position="33"/>
        <end position="57"/>
    </location>
</feature>
<keyword evidence="2" id="KW-0812">Transmembrane</keyword>
<dbReference type="VEuPathDB" id="ToxoDB:CSUI_003988"/>
<proteinExistence type="predicted"/>
<dbReference type="RefSeq" id="XP_067923832.1">
    <property type="nucleotide sequence ID" value="XM_068064183.1"/>
</dbReference>
<reference evidence="4 5" key="1">
    <citation type="journal article" date="2017" name="Int. J. Parasitol.">
        <title>The genome of the protozoan parasite Cystoisospora suis and a reverse vaccinology approach to identify vaccine candidates.</title>
        <authorList>
            <person name="Palmieri N."/>
            <person name="Shrestha A."/>
            <person name="Ruttkowski B."/>
            <person name="Beck T."/>
            <person name="Vogl C."/>
            <person name="Tomley F."/>
            <person name="Blake D.P."/>
            <person name="Joachim A."/>
        </authorList>
    </citation>
    <scope>NUCLEOTIDE SEQUENCE [LARGE SCALE GENOMIC DNA]</scope>
    <source>
        <strain evidence="4 5">Wien I</strain>
    </source>
</reference>
<name>A0A2C6L2Q2_9APIC</name>
<sequence>MPHIPQFSPPSSSSSRKSTAFSSSSFRNIFSSLRNSSSSSPSSSTWKKSSSSSSSLFQNPKRVSRYKRRLFLWIITLLLSCAFFYAFLSLGILTFFFPSAFSLTPQALLLDLTIGEVREFHSLLKGKPLPRHEDKTSIDASAVLVGPHGTVKAPYSRVIDHLLKIATLPLLTGEVEAYRTGDDFSIIIPVRNEEAYLPKTMRYLFDITPPERIREVIVVDDFSDTPIEQILRADLPSYMLHKTKFIRF</sequence>
<dbReference type="GO" id="GO:0016740">
    <property type="term" value="F:transferase activity"/>
    <property type="evidence" value="ECO:0007669"/>
    <property type="project" value="UniProtKB-KW"/>
</dbReference>
<evidence type="ECO:0000313" key="4">
    <source>
        <dbReference type="EMBL" id="PHJ22155.1"/>
    </source>
</evidence>
<gene>
    <name evidence="4" type="ORF">CSUI_003988</name>
</gene>
<keyword evidence="2" id="KW-0472">Membrane</keyword>